<keyword evidence="2" id="KW-1185">Reference proteome</keyword>
<name>A0ABY6GS48_9GAMM</name>
<evidence type="ECO:0000313" key="2">
    <source>
        <dbReference type="Proteomes" id="UP001163255"/>
    </source>
</evidence>
<protein>
    <submittedName>
        <fullName evidence="1">Uncharacterized protein</fullName>
    </submittedName>
</protein>
<gene>
    <name evidence="1" type="ORF">NX720_22475</name>
</gene>
<evidence type="ECO:0000313" key="1">
    <source>
        <dbReference type="EMBL" id="UYM15575.1"/>
    </source>
</evidence>
<dbReference type="EMBL" id="CP103300">
    <property type="protein sequence ID" value="UYM15575.1"/>
    <property type="molecule type" value="Genomic_DNA"/>
</dbReference>
<proteinExistence type="predicted"/>
<dbReference type="RefSeq" id="WP_262597663.1">
    <property type="nucleotide sequence ID" value="NZ_CP103300.1"/>
</dbReference>
<sequence length="320" mass="36576">MVNIGETLQTKWSLLNEESQQKVLTEIRALYQLLATFSSEELATILERESSKLETAPKIEHLQTLHEAIHKNYRTLAALLQPTESVINQMDNLRKALRARIHLLELNQLEGLHKASDSSWATCNERTCQDPKKINQNGLAEQFDKDILRSSNFAIFNSEGHLQFHSAVKNHECQEEDTENKSERFKNECQEQLIKFCGGYPGKMLAVVSDLTSQTPYNLLYKTFNDLITEQLGPGCWIAPQERKIETRLLPQPDGMLNVELTLSFTGYKLTSMNKDNNYQVDQPVLIKSSITLDPERLEERKLDDIDLRLLAATRCTNIG</sequence>
<reference evidence="1" key="1">
    <citation type="submission" date="2022-10" db="EMBL/GenBank/DDBJ databases">
        <title>Completed Genome Sequence of two octocoral isolated bacterium, Endozoicomonas euniceicola EF212T and Endozoicomonas gorgoniicola PS125T.</title>
        <authorList>
            <person name="Chiou Y.-J."/>
            <person name="Chen Y.-H."/>
        </authorList>
    </citation>
    <scope>NUCLEOTIDE SEQUENCE</scope>
    <source>
        <strain evidence="1">EF212</strain>
    </source>
</reference>
<accession>A0ABY6GS48</accession>
<organism evidence="1 2">
    <name type="scientific">Endozoicomonas euniceicola</name>
    <dbReference type="NCBI Taxonomy" id="1234143"/>
    <lineage>
        <taxon>Bacteria</taxon>
        <taxon>Pseudomonadati</taxon>
        <taxon>Pseudomonadota</taxon>
        <taxon>Gammaproteobacteria</taxon>
        <taxon>Oceanospirillales</taxon>
        <taxon>Endozoicomonadaceae</taxon>
        <taxon>Endozoicomonas</taxon>
    </lineage>
</organism>
<dbReference type="Proteomes" id="UP001163255">
    <property type="component" value="Chromosome"/>
</dbReference>